<protein>
    <submittedName>
        <fullName evidence="2">Uncharacterized protein</fullName>
    </submittedName>
</protein>
<feature type="compositionally biased region" description="Polar residues" evidence="1">
    <location>
        <begin position="22"/>
        <end position="36"/>
    </location>
</feature>
<dbReference type="EMBL" id="GBEZ01010682">
    <property type="protein sequence ID" value="JAC75026.1"/>
    <property type="molecule type" value="Transcribed_RNA"/>
</dbReference>
<organism evidence="2">
    <name type="scientific">Tetraselmis sp. GSL018</name>
    <dbReference type="NCBI Taxonomy" id="582737"/>
    <lineage>
        <taxon>Eukaryota</taxon>
        <taxon>Viridiplantae</taxon>
        <taxon>Chlorophyta</taxon>
        <taxon>core chlorophytes</taxon>
        <taxon>Chlorodendrophyceae</taxon>
        <taxon>Chlorodendrales</taxon>
        <taxon>Chlorodendraceae</taxon>
        <taxon>Tetraselmis</taxon>
    </lineage>
</organism>
<evidence type="ECO:0000313" key="2">
    <source>
        <dbReference type="EMBL" id="JAC75026.1"/>
    </source>
</evidence>
<name>A0A061RWT4_9CHLO</name>
<feature type="non-terminal residue" evidence="2">
    <location>
        <position position="1"/>
    </location>
</feature>
<reference evidence="2" key="1">
    <citation type="submission" date="2014-05" db="EMBL/GenBank/DDBJ databases">
        <title>The transcriptome of the halophilic microalga Tetraselmis sp. GSL018 isolated from the Great Salt Lake, Utah.</title>
        <authorList>
            <person name="Jinkerson R.E."/>
            <person name="D'Adamo S."/>
            <person name="Posewitz M.C."/>
        </authorList>
    </citation>
    <scope>NUCLEOTIDE SEQUENCE</scope>
    <source>
        <strain evidence="2">GSL018</strain>
    </source>
</reference>
<gene>
    <name evidence="2" type="ORF">TSPGSL018_24303</name>
</gene>
<proteinExistence type="predicted"/>
<sequence length="71" mass="8015">TARPTRRDGSCQTRSSRPRHISQASAEKTLNPQGVSKQHPPDEENTRDWASLAWSLLNIFTPGGNRMVEER</sequence>
<feature type="non-terminal residue" evidence="2">
    <location>
        <position position="71"/>
    </location>
</feature>
<accession>A0A061RWT4</accession>
<feature type="region of interest" description="Disordered" evidence="1">
    <location>
        <begin position="1"/>
        <end position="46"/>
    </location>
</feature>
<dbReference type="AlphaFoldDB" id="A0A061RWT4"/>
<evidence type="ECO:0000256" key="1">
    <source>
        <dbReference type="SAM" id="MobiDB-lite"/>
    </source>
</evidence>